<evidence type="ECO:0000256" key="6">
    <source>
        <dbReference type="ARBA" id="ARBA00022847"/>
    </source>
</evidence>
<feature type="transmembrane region" description="Helical" evidence="11">
    <location>
        <begin position="90"/>
        <end position="111"/>
    </location>
</feature>
<keyword evidence="14" id="KW-1185">Reference proteome</keyword>
<dbReference type="Pfam" id="PF07690">
    <property type="entry name" value="MFS_1"/>
    <property type="match status" value="1"/>
</dbReference>
<feature type="transmembrane region" description="Helical" evidence="11">
    <location>
        <begin position="374"/>
        <end position="398"/>
    </location>
</feature>
<dbReference type="SUPFAM" id="SSF103473">
    <property type="entry name" value="MFS general substrate transporter"/>
    <property type="match status" value="1"/>
</dbReference>
<evidence type="ECO:0000256" key="10">
    <source>
        <dbReference type="ARBA" id="ARBA00039918"/>
    </source>
</evidence>
<keyword evidence="6" id="KW-0769">Symport</keyword>
<dbReference type="FunFam" id="1.20.1250.20:FF:000001">
    <property type="entry name" value="Dicarboxylate MFS transporter"/>
    <property type="match status" value="1"/>
</dbReference>
<evidence type="ECO:0000313" key="14">
    <source>
        <dbReference type="Proteomes" id="UP000270471"/>
    </source>
</evidence>
<proteinExistence type="inferred from homology"/>
<accession>A0A3M0HY51</accession>
<keyword evidence="7 11" id="KW-1133">Transmembrane helix</keyword>
<dbReference type="InterPro" id="IPR011701">
    <property type="entry name" value="MFS"/>
</dbReference>
<gene>
    <name evidence="13" type="ORF">CTZ28_34545</name>
</gene>
<comment type="similarity">
    <text evidence="2">Belongs to the major facilitator superfamily. Metabolite:H+ Symporter (MHS) family (TC 2.A.1.6) family.</text>
</comment>
<evidence type="ECO:0000256" key="3">
    <source>
        <dbReference type="ARBA" id="ARBA00022448"/>
    </source>
</evidence>
<evidence type="ECO:0000256" key="5">
    <source>
        <dbReference type="ARBA" id="ARBA00022692"/>
    </source>
</evidence>
<feature type="transmembrane region" description="Helical" evidence="11">
    <location>
        <begin position="190"/>
        <end position="210"/>
    </location>
</feature>
<dbReference type="Gene3D" id="1.20.1250.20">
    <property type="entry name" value="MFS general substrate transporter like domains"/>
    <property type="match status" value="1"/>
</dbReference>
<organism evidence="13 14">
    <name type="scientific">Streptomyces shenzhenensis</name>
    <dbReference type="NCBI Taxonomy" id="943815"/>
    <lineage>
        <taxon>Bacteria</taxon>
        <taxon>Bacillati</taxon>
        <taxon>Actinomycetota</taxon>
        <taxon>Actinomycetes</taxon>
        <taxon>Kitasatosporales</taxon>
        <taxon>Streptomycetaceae</taxon>
        <taxon>Streptomyces</taxon>
    </lineage>
</organism>
<evidence type="ECO:0000259" key="12">
    <source>
        <dbReference type="PROSITE" id="PS50850"/>
    </source>
</evidence>
<feature type="transmembrane region" description="Helical" evidence="11">
    <location>
        <begin position="404"/>
        <end position="421"/>
    </location>
</feature>
<dbReference type="PANTHER" id="PTHR43045:SF1">
    <property type="entry name" value="SHIKIMATE TRANSPORTER"/>
    <property type="match status" value="1"/>
</dbReference>
<dbReference type="CDD" id="cd17369">
    <property type="entry name" value="MFS_ShiA_like"/>
    <property type="match status" value="1"/>
</dbReference>
<feature type="domain" description="Major facilitator superfamily (MFS) profile" evidence="12">
    <location>
        <begin position="14"/>
        <end position="426"/>
    </location>
</feature>
<dbReference type="InterPro" id="IPR020846">
    <property type="entry name" value="MFS_dom"/>
</dbReference>
<name>A0A3M0HY51_9ACTN</name>
<dbReference type="GO" id="GO:0005886">
    <property type="term" value="C:plasma membrane"/>
    <property type="evidence" value="ECO:0007669"/>
    <property type="project" value="UniProtKB-SubCell"/>
</dbReference>
<dbReference type="InterPro" id="IPR036259">
    <property type="entry name" value="MFS_trans_sf"/>
</dbReference>
<dbReference type="PANTHER" id="PTHR43045">
    <property type="entry name" value="SHIKIMATE TRANSPORTER"/>
    <property type="match status" value="1"/>
</dbReference>
<evidence type="ECO:0000256" key="7">
    <source>
        <dbReference type="ARBA" id="ARBA00022989"/>
    </source>
</evidence>
<dbReference type="OrthoDB" id="9066401at2"/>
<evidence type="ECO:0000256" key="11">
    <source>
        <dbReference type="SAM" id="Phobius"/>
    </source>
</evidence>
<dbReference type="AlphaFoldDB" id="A0A3M0HY51"/>
<feature type="transmembrane region" description="Helical" evidence="11">
    <location>
        <begin position="310"/>
        <end position="328"/>
    </location>
</feature>
<comment type="caution">
    <text evidence="13">The sequence shown here is derived from an EMBL/GenBank/DDBJ whole genome shotgun (WGS) entry which is preliminary data.</text>
</comment>
<evidence type="ECO:0000256" key="2">
    <source>
        <dbReference type="ARBA" id="ARBA00008240"/>
    </source>
</evidence>
<feature type="transmembrane region" description="Helical" evidence="11">
    <location>
        <begin position="244"/>
        <end position="267"/>
    </location>
</feature>
<dbReference type="GO" id="GO:0015293">
    <property type="term" value="F:symporter activity"/>
    <property type="evidence" value="ECO:0007669"/>
    <property type="project" value="UniProtKB-KW"/>
</dbReference>
<keyword evidence="8 11" id="KW-0472">Membrane</keyword>
<feature type="transmembrane region" description="Helical" evidence="11">
    <location>
        <begin position="163"/>
        <end position="184"/>
    </location>
</feature>
<dbReference type="Proteomes" id="UP000270471">
    <property type="component" value="Unassembled WGS sequence"/>
</dbReference>
<dbReference type="EMBL" id="PENI01000030">
    <property type="protein sequence ID" value="RMB81524.1"/>
    <property type="molecule type" value="Genomic_DNA"/>
</dbReference>
<keyword evidence="3" id="KW-0813">Transport</keyword>
<keyword evidence="4" id="KW-1003">Cell membrane</keyword>
<dbReference type="PROSITE" id="PS50850">
    <property type="entry name" value="MFS"/>
    <property type="match status" value="1"/>
</dbReference>
<evidence type="ECO:0000256" key="1">
    <source>
        <dbReference type="ARBA" id="ARBA00004651"/>
    </source>
</evidence>
<reference evidence="13 14" key="1">
    <citation type="submission" date="2017-11" db="EMBL/GenBank/DDBJ databases">
        <title>Draft genome of actinobacteria isolated from guarana (Paullinia cupana (Mart.) Ducke.</title>
        <authorList>
            <person name="Siqueira K.A."/>
            <person name="Liotti R.G."/>
            <person name="Mendes T.A.O."/>
            <person name="Soares M.A."/>
        </authorList>
    </citation>
    <scope>NUCLEOTIDE SEQUENCE [LARGE SCALE GENOMIC DNA]</scope>
    <source>
        <strain evidence="13 14">193</strain>
    </source>
</reference>
<keyword evidence="5 11" id="KW-0812">Transmembrane</keyword>
<feature type="transmembrane region" description="Helical" evidence="11">
    <location>
        <begin position="279"/>
        <end position="301"/>
    </location>
</feature>
<evidence type="ECO:0000313" key="13">
    <source>
        <dbReference type="EMBL" id="RMB81524.1"/>
    </source>
</evidence>
<evidence type="ECO:0000256" key="4">
    <source>
        <dbReference type="ARBA" id="ARBA00022475"/>
    </source>
</evidence>
<comment type="function">
    <text evidence="9">May be a proton symporter involved in the uptake of osmolytes such as proline and glycine betaine.</text>
</comment>
<comment type="subcellular location">
    <subcellularLocation>
        <location evidence="1">Cell membrane</location>
        <topology evidence="1">Multi-pass membrane protein</topology>
    </subcellularLocation>
</comment>
<evidence type="ECO:0000256" key="9">
    <source>
        <dbReference type="ARBA" id="ARBA00037295"/>
    </source>
</evidence>
<evidence type="ECO:0000256" key="8">
    <source>
        <dbReference type="ARBA" id="ARBA00023136"/>
    </source>
</evidence>
<feature type="transmembrane region" description="Helical" evidence="11">
    <location>
        <begin position="58"/>
        <end position="78"/>
    </location>
</feature>
<sequence length="430" mass="45272">MPTAAGSGTRLRKAIIGSFVGTSIEWYDFFLYGSAAALIFNKVFFPDVDPLTGTLLSFATYAVAFIARPLGGILFGYLGDRHGRKSTLMATLMLMGLSTFLMGLLPGYGTLGIAAPLLLVVLRFCQGLGLGGEWGGAVAIVAEHGEASGGAARRGYYASWPQIGMPMGNLLAVGALALANAVLSEDAFNAWGWRIPFLLSALLIGVGFWIRKTVEESPLFKEIAEQPASHHPLREVFRTQRKPLLVTIGMRIASDVSYYTFALFSITYVTQQLELERSLVLNGVIVASVFQLVAIPAFAVLSDRVGRRPVYLAGAAAVGLWGFAFFPLLDTGSAGAAILAITVGLVGQAAMFGPMGAYITELFPTNVRYSGSSIGYQLAGIAGGSVAPLIGVALLSSFGTGQAVAGYSALASLITIAAVCWSKETSKELL</sequence>
<feature type="transmembrane region" description="Helical" evidence="11">
    <location>
        <begin position="334"/>
        <end position="353"/>
    </location>
</feature>
<protein>
    <recommendedName>
        <fullName evidence="10">Putative proline/betaine transporter</fullName>
    </recommendedName>
</protein>